<reference evidence="1" key="1">
    <citation type="submission" date="2021-04" db="EMBL/GenBank/DDBJ databases">
        <title>Sinoanaerobacter chloroacetimidivorans sp. nov., an obligate anaerobic bacterium isolated from anaerobic sludge.</title>
        <authorList>
            <person name="Bao Y."/>
        </authorList>
    </citation>
    <scope>NUCLEOTIDE SEQUENCE</scope>
    <source>
        <strain evidence="1">BAD-6</strain>
    </source>
</reference>
<dbReference type="AlphaFoldDB" id="A0A8J8B394"/>
<dbReference type="InterPro" id="IPR021328">
    <property type="entry name" value="CotB-like"/>
</dbReference>
<accession>A0A8J8B394</accession>
<reference evidence="1" key="2">
    <citation type="submission" date="2021-04" db="EMBL/GenBank/DDBJ databases">
        <authorList>
            <person name="Liu J."/>
        </authorList>
    </citation>
    <scope>NUCLEOTIDE SEQUENCE</scope>
    <source>
        <strain evidence="1">BAD-6</strain>
    </source>
</reference>
<dbReference type="Gene3D" id="1.20.1260.120">
    <property type="entry name" value="Protein of unknown function DUF2935"/>
    <property type="match status" value="1"/>
</dbReference>
<dbReference type="SUPFAM" id="SSF158430">
    <property type="entry name" value="Bacillus cereus metalloprotein-like"/>
    <property type="match status" value="2"/>
</dbReference>
<dbReference type="Proteomes" id="UP000675664">
    <property type="component" value="Unassembled WGS sequence"/>
</dbReference>
<dbReference type="EMBL" id="JAGSND010000014">
    <property type="protein sequence ID" value="MBR0599561.1"/>
    <property type="molecule type" value="Genomic_DNA"/>
</dbReference>
<evidence type="ECO:0000313" key="2">
    <source>
        <dbReference type="Proteomes" id="UP000675664"/>
    </source>
</evidence>
<evidence type="ECO:0000313" key="1">
    <source>
        <dbReference type="EMBL" id="MBR0599561.1"/>
    </source>
</evidence>
<organism evidence="1 2">
    <name type="scientific">Sinanaerobacter chloroacetimidivorans</name>
    <dbReference type="NCBI Taxonomy" id="2818044"/>
    <lineage>
        <taxon>Bacteria</taxon>
        <taxon>Bacillati</taxon>
        <taxon>Bacillota</taxon>
        <taxon>Clostridia</taxon>
        <taxon>Peptostreptococcales</taxon>
        <taxon>Anaerovoracaceae</taxon>
        <taxon>Sinanaerobacter</taxon>
    </lineage>
</organism>
<comment type="caution">
    <text evidence="1">The sequence shown here is derived from an EMBL/GenBank/DDBJ whole genome shotgun (WGS) entry which is preliminary data.</text>
</comment>
<protein>
    <submittedName>
        <fullName evidence="1">DUF2935 domain-containing protein</fullName>
    </submittedName>
</protein>
<name>A0A8J8B394_9FIRM</name>
<keyword evidence="2" id="KW-1185">Reference proteome</keyword>
<proteinExistence type="predicted"/>
<gene>
    <name evidence="1" type="ORF">KCX82_16875</name>
</gene>
<dbReference type="Pfam" id="PF11155">
    <property type="entry name" value="DUF2935"/>
    <property type="match status" value="2"/>
</dbReference>
<dbReference type="RefSeq" id="WP_227019695.1">
    <property type="nucleotide sequence ID" value="NZ_JAGSND010000014.1"/>
</dbReference>
<sequence>MLTSEEFVRMSLEANLFWIRIMKEHAIFIESVILPPERQLALEADNFKQQFEALLEAVISQSNGFVTREALHSGEFYTRYTDEAERLTQQYTGIAINRNLTLMETNIEPMNPSTMVTDLKAQEVFALNQRILSQMQAFLQFQTNLLNRQASCQIFTLLYTSVIEHVVLEGRDYYRTLTNLQNKTADMFLPQDEFFWNRLMADHAKAIRGLLDPVESDLFYEANRFANYFSELLEKAFLIPPTDENPLIQVREFGDFKGLITQGLISCKVEAIMLSLYTDHLLREANHYIRLLQTYQ</sequence>